<feature type="compositionally biased region" description="Basic residues" evidence="1">
    <location>
        <begin position="86"/>
        <end position="100"/>
    </location>
</feature>
<accession>A0A428REN5</accession>
<gene>
    <name evidence="3" type="ORF">CEP51_010372</name>
</gene>
<feature type="region of interest" description="Disordered" evidence="1">
    <location>
        <begin position="82"/>
        <end position="133"/>
    </location>
</feature>
<reference evidence="3 4" key="1">
    <citation type="submission" date="2017-06" db="EMBL/GenBank/DDBJ databases">
        <title>Comparative genomic analysis of Ambrosia Fusariam Clade fungi.</title>
        <authorList>
            <person name="Stajich J.E."/>
            <person name="Carrillo J."/>
            <person name="Kijimoto T."/>
            <person name="Eskalen A."/>
            <person name="O'Donnell K."/>
            <person name="Kasson M."/>
        </authorList>
    </citation>
    <scope>NUCLEOTIDE SEQUENCE [LARGE SCALE GENOMIC DNA]</scope>
    <source>
        <strain evidence="3 4">NRRL62606</strain>
    </source>
</reference>
<dbReference type="AlphaFoldDB" id="A0A428REN5"/>
<name>A0A428REN5_9HYPO</name>
<comment type="caution">
    <text evidence="3">The sequence shown here is derived from an EMBL/GenBank/DDBJ whole genome shotgun (WGS) entry which is preliminary data.</text>
</comment>
<dbReference type="Pfam" id="PF14420">
    <property type="entry name" value="Clr5"/>
    <property type="match status" value="1"/>
</dbReference>
<evidence type="ECO:0000313" key="3">
    <source>
        <dbReference type="EMBL" id="RSL75978.1"/>
    </source>
</evidence>
<evidence type="ECO:0000256" key="1">
    <source>
        <dbReference type="SAM" id="MobiDB-lite"/>
    </source>
</evidence>
<dbReference type="InterPro" id="IPR025676">
    <property type="entry name" value="Clr5_dom"/>
</dbReference>
<evidence type="ECO:0000313" key="4">
    <source>
        <dbReference type="Proteomes" id="UP000287972"/>
    </source>
</evidence>
<dbReference type="PANTHER" id="PTHR38788:SF3">
    <property type="entry name" value="CLR5 DOMAIN-CONTAINING PROTEIN"/>
    <property type="match status" value="1"/>
</dbReference>
<dbReference type="EMBL" id="NKCL01000320">
    <property type="protein sequence ID" value="RSL75978.1"/>
    <property type="molecule type" value="Genomic_DNA"/>
</dbReference>
<keyword evidence="4" id="KW-1185">Reference proteome</keyword>
<protein>
    <recommendedName>
        <fullName evidence="2">Clr5 domain-containing protein</fullName>
    </recommendedName>
</protein>
<feature type="domain" description="Clr5" evidence="2">
    <location>
        <begin position="34"/>
        <end position="84"/>
    </location>
</feature>
<sequence length="620" mass="70186">MSNPDETITPTTTTTGDSAQLGAPSAPRRYPLPTDWGRHKEKIRQLYLVEDKTLVEVMEIMARDHKHNGSIKQYKTKLRDWGFDRKYKRHQTSRKRKNKPPGRQVGRPSASSSSSVNDHNPQAPGSRSADDDHVQVSDIERAYDCLLQATDVEMPNAEAEGAVDQPADDAGYADYQLFQPAGPEFAADDLFEPGNASIGYLFQALNGQHPQAAAASRTTQHLFAAEAHRAVQEFFVADDQAPDENTTHQASTDNEGDWQLSLYPRQSLVSSQGVGVRSGRSATPPLSIAERIFSLAQQHIEISFIYEFWKVDCNNVYMSKGSTEDEMDLPETYFDRVRSAALLLEQGSITEGHHVLSKAFALVKPIIKSGNVRVLNFFWTSLIFLVQFGHAEIVVTLIRYIYDMAKILLRAGHPIVQMFKLLTRVKVAELESLVHNAWQITVDAFQKQLPKLHPEYVRHQCDLIFRVYGVRNAATGERRLRELLKDCEETPQTPELSRMTVLNAMGYHFMNSKDWVEAVNFGQKIEERAQLARDIDLLVYRIGGMEIQARAFNEMKLVMPAVRCLKQATPLIAERWGDSDPWRIELMTLQQKWLRENGDIKEADDLSAEISSITERIDTD</sequence>
<evidence type="ECO:0000259" key="2">
    <source>
        <dbReference type="Pfam" id="PF14420"/>
    </source>
</evidence>
<organism evidence="3 4">
    <name type="scientific">Fusarium floridanum</name>
    <dbReference type="NCBI Taxonomy" id="1325733"/>
    <lineage>
        <taxon>Eukaryota</taxon>
        <taxon>Fungi</taxon>
        <taxon>Dikarya</taxon>
        <taxon>Ascomycota</taxon>
        <taxon>Pezizomycotina</taxon>
        <taxon>Sordariomycetes</taxon>
        <taxon>Hypocreomycetidae</taxon>
        <taxon>Hypocreales</taxon>
        <taxon>Nectriaceae</taxon>
        <taxon>Fusarium</taxon>
        <taxon>Fusarium solani species complex</taxon>
    </lineage>
</organism>
<feature type="compositionally biased region" description="Polar residues" evidence="1">
    <location>
        <begin position="116"/>
        <end position="125"/>
    </location>
</feature>
<feature type="region of interest" description="Disordered" evidence="1">
    <location>
        <begin position="1"/>
        <end position="36"/>
    </location>
</feature>
<proteinExistence type="predicted"/>
<dbReference type="PANTHER" id="PTHR38788">
    <property type="entry name" value="CLR5 DOMAIN-CONTAINING PROTEIN"/>
    <property type="match status" value="1"/>
</dbReference>
<dbReference type="Proteomes" id="UP000287972">
    <property type="component" value="Unassembled WGS sequence"/>
</dbReference>